<protein>
    <submittedName>
        <fullName evidence="2">Uncharacterized protein</fullName>
    </submittedName>
</protein>
<name>A0A1Y2ARQ5_9FUNG</name>
<sequence length="159" mass="17173">MAGRKDELDELMLKGVKKAGHCDWFGVVRVPAYLKHVGEEGVEVEFVGFVPPSVALGMRGSKSGGDDDGRRRKLEPMGMCGFLGVVMDGSGEVSNMSFTQSITNQPSTSDTNAAALHEYVKKQEKFRSGSVSPQRCHQEGAESNGAAHHPICPTTRLDH</sequence>
<comment type="caution">
    <text evidence="2">The sequence shown here is derived from an EMBL/GenBank/DDBJ whole genome shotgun (WGS) entry which is preliminary data.</text>
</comment>
<dbReference type="AlphaFoldDB" id="A0A1Y2ARQ5"/>
<dbReference type="EMBL" id="MCGO01000140">
    <property type="protein sequence ID" value="ORY24645.1"/>
    <property type="molecule type" value="Genomic_DNA"/>
</dbReference>
<gene>
    <name evidence="2" type="ORF">BCR33DRAFT_747760</name>
</gene>
<evidence type="ECO:0000256" key="1">
    <source>
        <dbReference type="SAM" id="MobiDB-lite"/>
    </source>
</evidence>
<organism evidence="2 3">
    <name type="scientific">Rhizoclosmatium globosum</name>
    <dbReference type="NCBI Taxonomy" id="329046"/>
    <lineage>
        <taxon>Eukaryota</taxon>
        <taxon>Fungi</taxon>
        <taxon>Fungi incertae sedis</taxon>
        <taxon>Chytridiomycota</taxon>
        <taxon>Chytridiomycota incertae sedis</taxon>
        <taxon>Chytridiomycetes</taxon>
        <taxon>Chytridiales</taxon>
        <taxon>Chytriomycetaceae</taxon>
        <taxon>Rhizoclosmatium</taxon>
    </lineage>
</organism>
<proteinExistence type="predicted"/>
<reference evidence="2 3" key="1">
    <citation type="submission" date="2016-07" db="EMBL/GenBank/DDBJ databases">
        <title>Pervasive Adenine N6-methylation of Active Genes in Fungi.</title>
        <authorList>
            <consortium name="DOE Joint Genome Institute"/>
            <person name="Mondo S.J."/>
            <person name="Dannebaum R.O."/>
            <person name="Kuo R.C."/>
            <person name="Labutti K."/>
            <person name="Haridas S."/>
            <person name="Kuo A."/>
            <person name="Salamov A."/>
            <person name="Ahrendt S.R."/>
            <person name="Lipzen A."/>
            <person name="Sullivan W."/>
            <person name="Andreopoulos W.B."/>
            <person name="Clum A."/>
            <person name="Lindquist E."/>
            <person name="Daum C."/>
            <person name="Ramamoorthy G.K."/>
            <person name="Gryganskyi A."/>
            <person name="Culley D."/>
            <person name="Magnuson J.K."/>
            <person name="James T.Y."/>
            <person name="O'Malley M.A."/>
            <person name="Stajich J.E."/>
            <person name="Spatafora J.W."/>
            <person name="Visel A."/>
            <person name="Grigoriev I.V."/>
        </authorList>
    </citation>
    <scope>NUCLEOTIDE SEQUENCE [LARGE SCALE GENOMIC DNA]</scope>
    <source>
        <strain evidence="2 3">JEL800</strain>
    </source>
</reference>
<dbReference type="Proteomes" id="UP000193642">
    <property type="component" value="Unassembled WGS sequence"/>
</dbReference>
<accession>A0A1Y2ARQ5</accession>
<evidence type="ECO:0000313" key="3">
    <source>
        <dbReference type="Proteomes" id="UP000193642"/>
    </source>
</evidence>
<keyword evidence="3" id="KW-1185">Reference proteome</keyword>
<evidence type="ECO:0000313" key="2">
    <source>
        <dbReference type="EMBL" id="ORY24645.1"/>
    </source>
</evidence>
<feature type="region of interest" description="Disordered" evidence="1">
    <location>
        <begin position="124"/>
        <end position="159"/>
    </location>
</feature>